<feature type="compositionally biased region" description="Polar residues" evidence="1">
    <location>
        <begin position="15"/>
        <end position="30"/>
    </location>
</feature>
<dbReference type="AlphaFoldDB" id="A0A5J9W1N7"/>
<evidence type="ECO:0000313" key="2">
    <source>
        <dbReference type="EMBL" id="TVU41424.1"/>
    </source>
</evidence>
<proteinExistence type="predicted"/>
<accession>A0A5J9W1N7</accession>
<keyword evidence="3" id="KW-1185">Reference proteome</keyword>
<sequence length="187" mass="18921">MQFLRLMVVSAQRSTMLPPSLSDASTQSIHATKASLQPPPFMNRQNPHSPSSSSSPSFTSSAPGAAGSGAGSCGASSWPAADGALDVEDSFARSGCCAAGSGDAIAVYAGCCAGEVSLGFGSCARWRAELLGEEEEAEKTAPPVEHVELVLVSEIPCGPVGRGLVISHFKRNTSAAQPMNDGPIGGG</sequence>
<feature type="region of interest" description="Disordered" evidence="1">
    <location>
        <begin position="15"/>
        <end position="63"/>
    </location>
</feature>
<dbReference type="Gramene" id="TVU41424">
    <property type="protein sequence ID" value="TVU41424"/>
    <property type="gene ID" value="EJB05_14941"/>
</dbReference>
<gene>
    <name evidence="2" type="ORF">EJB05_14941</name>
</gene>
<organism evidence="2 3">
    <name type="scientific">Eragrostis curvula</name>
    <name type="common">weeping love grass</name>
    <dbReference type="NCBI Taxonomy" id="38414"/>
    <lineage>
        <taxon>Eukaryota</taxon>
        <taxon>Viridiplantae</taxon>
        <taxon>Streptophyta</taxon>
        <taxon>Embryophyta</taxon>
        <taxon>Tracheophyta</taxon>
        <taxon>Spermatophyta</taxon>
        <taxon>Magnoliopsida</taxon>
        <taxon>Liliopsida</taxon>
        <taxon>Poales</taxon>
        <taxon>Poaceae</taxon>
        <taxon>PACMAD clade</taxon>
        <taxon>Chloridoideae</taxon>
        <taxon>Eragrostideae</taxon>
        <taxon>Eragrostidinae</taxon>
        <taxon>Eragrostis</taxon>
    </lineage>
</organism>
<name>A0A5J9W1N7_9POAL</name>
<feature type="non-terminal residue" evidence="2">
    <location>
        <position position="1"/>
    </location>
</feature>
<dbReference type="Proteomes" id="UP000324897">
    <property type="component" value="Chromosome 4"/>
</dbReference>
<comment type="caution">
    <text evidence="2">The sequence shown here is derived from an EMBL/GenBank/DDBJ whole genome shotgun (WGS) entry which is preliminary data.</text>
</comment>
<protein>
    <submittedName>
        <fullName evidence="2">Uncharacterized protein</fullName>
    </submittedName>
</protein>
<dbReference type="EMBL" id="RWGY01000007">
    <property type="protein sequence ID" value="TVU41424.1"/>
    <property type="molecule type" value="Genomic_DNA"/>
</dbReference>
<reference evidence="2 3" key="1">
    <citation type="journal article" date="2019" name="Sci. Rep.">
        <title>A high-quality genome of Eragrostis curvula grass provides insights into Poaceae evolution and supports new strategies to enhance forage quality.</title>
        <authorList>
            <person name="Carballo J."/>
            <person name="Santos B.A.C.M."/>
            <person name="Zappacosta D."/>
            <person name="Garbus I."/>
            <person name="Selva J.P."/>
            <person name="Gallo C.A."/>
            <person name="Diaz A."/>
            <person name="Albertini E."/>
            <person name="Caccamo M."/>
            <person name="Echenique V."/>
        </authorList>
    </citation>
    <scope>NUCLEOTIDE SEQUENCE [LARGE SCALE GENOMIC DNA]</scope>
    <source>
        <strain evidence="3">cv. Victoria</strain>
        <tissue evidence="2">Leaf</tissue>
    </source>
</reference>
<feature type="compositionally biased region" description="Low complexity" evidence="1">
    <location>
        <begin position="47"/>
        <end position="63"/>
    </location>
</feature>
<evidence type="ECO:0000313" key="3">
    <source>
        <dbReference type="Proteomes" id="UP000324897"/>
    </source>
</evidence>
<evidence type="ECO:0000256" key="1">
    <source>
        <dbReference type="SAM" id="MobiDB-lite"/>
    </source>
</evidence>